<dbReference type="AlphaFoldDB" id="A0AAV4DBW8"/>
<dbReference type="EMBL" id="BLXT01007705">
    <property type="protein sequence ID" value="GFO41654.1"/>
    <property type="molecule type" value="Genomic_DNA"/>
</dbReference>
<comment type="caution">
    <text evidence="2">The sequence shown here is derived from an EMBL/GenBank/DDBJ whole genome shotgun (WGS) entry which is preliminary data.</text>
</comment>
<name>A0AAV4DBW8_9GAST</name>
<feature type="region of interest" description="Disordered" evidence="1">
    <location>
        <begin position="1"/>
        <end position="20"/>
    </location>
</feature>
<reference evidence="2 3" key="1">
    <citation type="journal article" date="2021" name="Elife">
        <title>Chloroplast acquisition without the gene transfer in kleptoplastic sea slugs, Plakobranchus ocellatus.</title>
        <authorList>
            <person name="Maeda T."/>
            <person name="Takahashi S."/>
            <person name="Yoshida T."/>
            <person name="Shimamura S."/>
            <person name="Takaki Y."/>
            <person name="Nagai Y."/>
            <person name="Toyoda A."/>
            <person name="Suzuki Y."/>
            <person name="Arimoto A."/>
            <person name="Ishii H."/>
            <person name="Satoh N."/>
            <person name="Nishiyama T."/>
            <person name="Hasebe M."/>
            <person name="Maruyama T."/>
            <person name="Minagawa J."/>
            <person name="Obokata J."/>
            <person name="Shigenobu S."/>
        </authorList>
    </citation>
    <scope>NUCLEOTIDE SEQUENCE [LARGE SCALE GENOMIC DNA]</scope>
</reference>
<evidence type="ECO:0000313" key="2">
    <source>
        <dbReference type="EMBL" id="GFO41654.1"/>
    </source>
</evidence>
<gene>
    <name evidence="2" type="ORF">PoB_006815900</name>
</gene>
<protein>
    <submittedName>
        <fullName evidence="2">Uncharacterized protein</fullName>
    </submittedName>
</protein>
<evidence type="ECO:0000313" key="3">
    <source>
        <dbReference type="Proteomes" id="UP000735302"/>
    </source>
</evidence>
<accession>A0AAV4DBW8</accession>
<keyword evidence="3" id="KW-1185">Reference proteome</keyword>
<evidence type="ECO:0000256" key="1">
    <source>
        <dbReference type="SAM" id="MobiDB-lite"/>
    </source>
</evidence>
<feature type="compositionally biased region" description="Polar residues" evidence="1">
    <location>
        <begin position="9"/>
        <end position="20"/>
    </location>
</feature>
<organism evidence="2 3">
    <name type="scientific">Plakobranchus ocellatus</name>
    <dbReference type="NCBI Taxonomy" id="259542"/>
    <lineage>
        <taxon>Eukaryota</taxon>
        <taxon>Metazoa</taxon>
        <taxon>Spiralia</taxon>
        <taxon>Lophotrochozoa</taxon>
        <taxon>Mollusca</taxon>
        <taxon>Gastropoda</taxon>
        <taxon>Heterobranchia</taxon>
        <taxon>Euthyneura</taxon>
        <taxon>Panpulmonata</taxon>
        <taxon>Sacoglossa</taxon>
        <taxon>Placobranchoidea</taxon>
        <taxon>Plakobranchidae</taxon>
        <taxon>Plakobranchus</taxon>
    </lineage>
</organism>
<proteinExistence type="predicted"/>
<sequence>MPGEPIPQCNVTANPTTTEQRIRDTLQTSSEEPITEMFSNRNYFQEIHTIKSSMNITSMDMKTVKRTSAWNRPPKKLTLLEPKPLPRLLFP</sequence>
<dbReference type="Proteomes" id="UP000735302">
    <property type="component" value="Unassembled WGS sequence"/>
</dbReference>